<protein>
    <submittedName>
        <fullName evidence="2">Endonuclease</fullName>
    </submittedName>
</protein>
<organism evidence="2 3">
    <name type="scientific">Gloeocapsopsis dulcis AAB1 = 1H9</name>
    <dbReference type="NCBI Taxonomy" id="1433147"/>
    <lineage>
        <taxon>Bacteria</taxon>
        <taxon>Bacillati</taxon>
        <taxon>Cyanobacteriota</taxon>
        <taxon>Cyanophyceae</taxon>
        <taxon>Oscillatoriophycideae</taxon>
        <taxon>Chroococcales</taxon>
        <taxon>Chroococcaceae</taxon>
        <taxon>Gloeocapsopsis</taxon>
        <taxon>Gloeocapsopsis dulcis</taxon>
    </lineage>
</organism>
<evidence type="ECO:0000259" key="1">
    <source>
        <dbReference type="Pfam" id="PF14528"/>
    </source>
</evidence>
<dbReference type="AlphaFoldDB" id="A0A6N8G023"/>
<dbReference type="OrthoDB" id="961985at2"/>
<keyword evidence="2" id="KW-0540">Nuclease</keyword>
<dbReference type="InterPro" id="IPR004860">
    <property type="entry name" value="LAGLIDADG_dom"/>
</dbReference>
<dbReference type="Gene3D" id="3.10.28.10">
    <property type="entry name" value="Homing endonucleases"/>
    <property type="match status" value="2"/>
</dbReference>
<dbReference type="RefSeq" id="WP_105221772.1">
    <property type="nucleotide sequence ID" value="NZ_NAPY01000037.1"/>
</dbReference>
<dbReference type="Pfam" id="PF14528">
    <property type="entry name" value="LAGLIDADG_3"/>
    <property type="match status" value="1"/>
</dbReference>
<proteinExistence type="predicted"/>
<dbReference type="Proteomes" id="UP000441797">
    <property type="component" value="Unassembled WGS sequence"/>
</dbReference>
<dbReference type="InterPro" id="IPR027434">
    <property type="entry name" value="Homing_endonucl"/>
</dbReference>
<gene>
    <name evidence="2" type="ORF">BWI75_18930</name>
</gene>
<accession>A0A6N8G023</accession>
<name>A0A6N8G023_9CHRO</name>
<dbReference type="EMBL" id="NAPY01000037">
    <property type="protein sequence ID" value="MUL38344.1"/>
    <property type="molecule type" value="Genomic_DNA"/>
</dbReference>
<keyword evidence="2" id="KW-0255">Endonuclease</keyword>
<dbReference type="SUPFAM" id="SSF55608">
    <property type="entry name" value="Homing endonucleases"/>
    <property type="match status" value="2"/>
</dbReference>
<evidence type="ECO:0000313" key="3">
    <source>
        <dbReference type="Proteomes" id="UP000441797"/>
    </source>
</evidence>
<reference evidence="2 3" key="1">
    <citation type="journal article" date="2019" name="Front. Microbiol.">
        <title>Genomic Features for Desiccation Tolerance and Sugar Biosynthesis in the Extremophile Gloeocapsopsis sp. UTEX B3054.</title>
        <authorList>
            <person name="Urrejola C."/>
            <person name="Alcorta J."/>
            <person name="Salas L."/>
            <person name="Vasquez M."/>
            <person name="Polz M.F."/>
            <person name="Vicuna R."/>
            <person name="Diez B."/>
        </authorList>
    </citation>
    <scope>NUCLEOTIDE SEQUENCE [LARGE SCALE GENOMIC DNA]</scope>
    <source>
        <strain evidence="2 3">1H9</strain>
    </source>
</reference>
<comment type="caution">
    <text evidence="2">The sequence shown here is derived from an EMBL/GenBank/DDBJ whole genome shotgun (WGS) entry which is preliminary data.</text>
</comment>
<feature type="domain" description="Homing endonuclease LAGLIDADG" evidence="1">
    <location>
        <begin position="70"/>
        <end position="135"/>
    </location>
</feature>
<dbReference type="GO" id="GO:0004519">
    <property type="term" value="F:endonuclease activity"/>
    <property type="evidence" value="ECO:0007669"/>
    <property type="project" value="UniProtKB-KW"/>
</dbReference>
<sequence>MFTKYNQLTMRQKQQIIDAFEFGIECQVIPQYIGVSGRAVARVLSEAGINTKRRNRYTLNENYFDEIDSQVKAYLLGLIAADGCVTQINYIAFESIDKELTELLSIELQYSGKIRIIKPQGYAPHYRINFSSRSLASALRSYGVVTGRMFSGSYYSPNSEYLASYVLGYFDGDGCAYVNKGRSGGLICIVGSYEFTYELIKCLGMGSVEEHSLKKAYYWRIFSRKNIEAFYNLVYQQSQVGLQRKKKKIEEILGSYRRD</sequence>
<evidence type="ECO:0000313" key="2">
    <source>
        <dbReference type="EMBL" id="MUL38344.1"/>
    </source>
</evidence>
<keyword evidence="3" id="KW-1185">Reference proteome</keyword>
<keyword evidence="2" id="KW-0378">Hydrolase</keyword>